<reference evidence="4" key="1">
    <citation type="submission" date="2017-02" db="EMBL/GenBank/DDBJ databases">
        <title>Comparative genomics and description of representatives of a novel lineage of planctomycetes thriving in anoxic sediments.</title>
        <authorList>
            <person name="Spring S."/>
            <person name="Bunk B."/>
            <person name="Sproer C."/>
        </authorList>
    </citation>
    <scope>NUCLEOTIDE SEQUENCE [LARGE SCALE GENOMIC DNA]</scope>
    <source>
        <strain evidence="4">SM-Chi-D1</strain>
    </source>
</reference>
<organism evidence="3 4">
    <name type="scientific">Limihaloglobus sulfuriphilus</name>
    <dbReference type="NCBI Taxonomy" id="1851148"/>
    <lineage>
        <taxon>Bacteria</taxon>
        <taxon>Pseudomonadati</taxon>
        <taxon>Planctomycetota</taxon>
        <taxon>Phycisphaerae</taxon>
        <taxon>Sedimentisphaerales</taxon>
        <taxon>Sedimentisphaeraceae</taxon>
        <taxon>Limihaloglobus</taxon>
    </lineage>
</organism>
<dbReference type="Proteomes" id="UP000188181">
    <property type="component" value="Chromosome"/>
</dbReference>
<dbReference type="EMBL" id="CP019646">
    <property type="protein sequence ID" value="AQQ71931.1"/>
    <property type="molecule type" value="Genomic_DNA"/>
</dbReference>
<evidence type="ECO:0000256" key="2">
    <source>
        <dbReference type="SAM" id="Phobius"/>
    </source>
</evidence>
<gene>
    <name evidence="3" type="ORF">SMSP2_02310</name>
</gene>
<keyword evidence="2" id="KW-1133">Transmembrane helix</keyword>
<dbReference type="AlphaFoldDB" id="A0A1Q2MGX0"/>
<dbReference type="KEGG" id="pbas:SMSP2_02310"/>
<keyword evidence="4" id="KW-1185">Reference proteome</keyword>
<dbReference type="RefSeq" id="WP_146684163.1">
    <property type="nucleotide sequence ID" value="NZ_CP019646.1"/>
</dbReference>
<evidence type="ECO:0000313" key="4">
    <source>
        <dbReference type="Proteomes" id="UP000188181"/>
    </source>
</evidence>
<dbReference type="STRING" id="1851148.SMSP2_02310"/>
<evidence type="ECO:0000256" key="1">
    <source>
        <dbReference type="SAM" id="MobiDB-lite"/>
    </source>
</evidence>
<protein>
    <submittedName>
        <fullName evidence="3">Putative membrane protein</fullName>
    </submittedName>
</protein>
<feature type="transmembrane region" description="Helical" evidence="2">
    <location>
        <begin position="156"/>
        <end position="173"/>
    </location>
</feature>
<sequence>MNRKTRQRNAKKADSDNSESLPANVESVLKELESLPEDQKELVFQIQATQLIHQFSGPIPPPAVMAEYEKIQKGLAERIIQMSEAELKHRQQAERDDLEHKHSLQINEQKLQHQEIQFNQKTMHRRLFTGQVFAMISVLVFSVGGFVLIFNGYTKSGIVFVGSTLTAIVWAFLDYRHTSKKEIQAMDEEFSKQSDSDK</sequence>
<accession>A0A1Q2MGX0</accession>
<evidence type="ECO:0000313" key="3">
    <source>
        <dbReference type="EMBL" id="AQQ71931.1"/>
    </source>
</evidence>
<proteinExistence type="predicted"/>
<feature type="transmembrane region" description="Helical" evidence="2">
    <location>
        <begin position="127"/>
        <end position="150"/>
    </location>
</feature>
<dbReference type="OrthoDB" id="1371234at2"/>
<feature type="compositionally biased region" description="Basic residues" evidence="1">
    <location>
        <begin position="1"/>
        <end position="10"/>
    </location>
</feature>
<dbReference type="InterPro" id="IPR019284">
    <property type="entry name" value="RP532"/>
</dbReference>
<name>A0A1Q2MGX0_9BACT</name>
<keyword evidence="2" id="KW-0472">Membrane</keyword>
<feature type="region of interest" description="Disordered" evidence="1">
    <location>
        <begin position="1"/>
        <end position="24"/>
    </location>
</feature>
<dbReference type="Pfam" id="PF10097">
    <property type="entry name" value="DUF2335"/>
    <property type="match status" value="1"/>
</dbReference>
<keyword evidence="2" id="KW-0812">Transmembrane</keyword>